<comment type="caution">
    <text evidence="1">The sequence shown here is derived from an EMBL/GenBank/DDBJ whole genome shotgun (WGS) entry which is preliminary data.</text>
</comment>
<name>A0ABV7GNA0_9GAMM</name>
<keyword evidence="2" id="KW-1185">Reference proteome</keyword>
<organism evidence="1 2">
    <name type="scientific">Shewanella submarina</name>
    <dbReference type="NCBI Taxonomy" id="2016376"/>
    <lineage>
        <taxon>Bacteria</taxon>
        <taxon>Pseudomonadati</taxon>
        <taxon>Pseudomonadota</taxon>
        <taxon>Gammaproteobacteria</taxon>
        <taxon>Alteromonadales</taxon>
        <taxon>Shewanellaceae</taxon>
        <taxon>Shewanella</taxon>
    </lineage>
</organism>
<accession>A0ABV7GNA0</accession>
<dbReference type="EMBL" id="JBHRTD010000018">
    <property type="protein sequence ID" value="MFC3140622.1"/>
    <property type="molecule type" value="Genomic_DNA"/>
</dbReference>
<evidence type="ECO:0000313" key="1">
    <source>
        <dbReference type="EMBL" id="MFC3140622.1"/>
    </source>
</evidence>
<dbReference type="RefSeq" id="WP_248934486.1">
    <property type="nucleotide sequence ID" value="NZ_JAKILF010000001.1"/>
</dbReference>
<dbReference type="Proteomes" id="UP001595621">
    <property type="component" value="Unassembled WGS sequence"/>
</dbReference>
<gene>
    <name evidence="1" type="ORF">ACFOE0_20935</name>
</gene>
<protein>
    <submittedName>
        <fullName evidence="1">Uncharacterized protein</fullName>
    </submittedName>
</protein>
<evidence type="ECO:0000313" key="2">
    <source>
        <dbReference type="Proteomes" id="UP001595621"/>
    </source>
</evidence>
<sequence length="89" mass="10447">MDKTKLTMCRAVEYLLKDLCVEWGFCIPTSDAERIKAKEFIEADSFACEVLSAEGMNPEYEVQWRKKIRNRFIEQFGQEISSSEFKQKP</sequence>
<proteinExistence type="predicted"/>
<reference evidence="2" key="1">
    <citation type="journal article" date="2019" name="Int. J. Syst. Evol. Microbiol.">
        <title>The Global Catalogue of Microorganisms (GCM) 10K type strain sequencing project: providing services to taxonomists for standard genome sequencing and annotation.</title>
        <authorList>
            <consortium name="The Broad Institute Genomics Platform"/>
            <consortium name="The Broad Institute Genome Sequencing Center for Infectious Disease"/>
            <person name="Wu L."/>
            <person name="Ma J."/>
        </authorList>
    </citation>
    <scope>NUCLEOTIDE SEQUENCE [LARGE SCALE GENOMIC DNA]</scope>
    <source>
        <strain evidence="2">KCTC 52277</strain>
    </source>
</reference>